<evidence type="ECO:0000313" key="2">
    <source>
        <dbReference type="EMBL" id="CAB4127495.1"/>
    </source>
</evidence>
<organism evidence="2">
    <name type="scientific">uncultured Caudovirales phage</name>
    <dbReference type="NCBI Taxonomy" id="2100421"/>
    <lineage>
        <taxon>Viruses</taxon>
        <taxon>Duplodnaviria</taxon>
        <taxon>Heunggongvirae</taxon>
        <taxon>Uroviricota</taxon>
        <taxon>Caudoviricetes</taxon>
        <taxon>Peduoviridae</taxon>
        <taxon>Maltschvirus</taxon>
        <taxon>Maltschvirus maltsch</taxon>
    </lineage>
</organism>
<gene>
    <name evidence="2" type="ORF">UFOVP75_225</name>
</gene>
<name>A0A6J5L1G8_9CAUD</name>
<dbReference type="Pfam" id="PF24240">
    <property type="entry name" value="DUF7448"/>
    <property type="match status" value="1"/>
</dbReference>
<dbReference type="InterPro" id="IPR055871">
    <property type="entry name" value="DUF7448"/>
</dbReference>
<feature type="domain" description="DUF7448" evidence="1">
    <location>
        <begin position="8"/>
        <end position="118"/>
    </location>
</feature>
<protein>
    <recommendedName>
        <fullName evidence="1">DUF7448 domain-containing protein</fullName>
    </recommendedName>
</protein>
<sequence length="126" mass="14163">MNRANFADLLGRTIQSIDISKPNDRITIETTDGVSWTIKHSQDCCETVTIEDVAGDINDLLGYPLTMAEEVSNSDQIEGNEMYSESFTWTFYKLATVKGYVTIRWFGSSNGYYSETVSTYCSNPIN</sequence>
<accession>A0A6J5L1G8</accession>
<evidence type="ECO:0000259" key="1">
    <source>
        <dbReference type="Pfam" id="PF24240"/>
    </source>
</evidence>
<reference evidence="2" key="1">
    <citation type="submission" date="2020-04" db="EMBL/GenBank/DDBJ databases">
        <authorList>
            <person name="Chiriac C."/>
            <person name="Salcher M."/>
            <person name="Ghai R."/>
            <person name="Kavagutti S V."/>
        </authorList>
    </citation>
    <scope>NUCLEOTIDE SEQUENCE</scope>
</reference>
<dbReference type="EMBL" id="LR796209">
    <property type="protein sequence ID" value="CAB4127495.1"/>
    <property type="molecule type" value="Genomic_DNA"/>
</dbReference>
<proteinExistence type="predicted"/>